<proteinExistence type="predicted"/>
<accession>A0A0A1T626</accession>
<organism evidence="1 2">
    <name type="scientific">[Torrubiella] hemipterigena</name>
    <dbReference type="NCBI Taxonomy" id="1531966"/>
    <lineage>
        <taxon>Eukaryota</taxon>
        <taxon>Fungi</taxon>
        <taxon>Dikarya</taxon>
        <taxon>Ascomycota</taxon>
        <taxon>Pezizomycotina</taxon>
        <taxon>Sordariomycetes</taxon>
        <taxon>Hypocreomycetidae</taxon>
        <taxon>Hypocreales</taxon>
        <taxon>Clavicipitaceae</taxon>
        <taxon>Clavicipitaceae incertae sedis</taxon>
        <taxon>'Torrubiella' clade</taxon>
    </lineage>
</organism>
<dbReference type="AlphaFoldDB" id="A0A0A1T626"/>
<reference evidence="1 2" key="1">
    <citation type="journal article" date="2015" name="Genome Announc.">
        <title>Draft Genome Sequence and Gene Annotation of the Entomopathogenic Fungus Verticillium hemipterigenum.</title>
        <authorList>
            <person name="Horn F."/>
            <person name="Habel A."/>
            <person name="Scharf D.H."/>
            <person name="Dworschak J."/>
            <person name="Brakhage A.A."/>
            <person name="Guthke R."/>
            <person name="Hertweck C."/>
            <person name="Linde J."/>
        </authorList>
    </citation>
    <scope>NUCLEOTIDE SEQUENCE [LARGE SCALE GENOMIC DNA]</scope>
</reference>
<dbReference type="HOGENOM" id="CLU_092474_1_0_1"/>
<dbReference type="OrthoDB" id="5366485at2759"/>
<dbReference type="Gene3D" id="3.40.1460.10">
    <property type="entry name" value="Nuclease A inhibitor-like"/>
    <property type="match status" value="1"/>
</dbReference>
<protein>
    <submittedName>
        <fullName evidence="1">Uncharacterized protein</fullName>
    </submittedName>
</protein>
<dbReference type="Proteomes" id="UP000039046">
    <property type="component" value="Unassembled WGS sequence"/>
</dbReference>
<gene>
    <name evidence="1" type="ORF">VHEMI01691</name>
</gene>
<evidence type="ECO:0000313" key="1">
    <source>
        <dbReference type="EMBL" id="CEJ81570.1"/>
    </source>
</evidence>
<dbReference type="PANTHER" id="PTHR42093">
    <property type="match status" value="1"/>
</dbReference>
<evidence type="ECO:0000313" key="2">
    <source>
        <dbReference type="Proteomes" id="UP000039046"/>
    </source>
</evidence>
<sequence length="230" mass="25232">MSKQTTQAATRALIYSQRTVTRRLATATCPSLVLYAKLQTYTRPHAASTTSTREATSPRLFSITKKMASDEDYMAFLDKANRDADEAHAAAAAATTRTQTTSFKALDAGETPAPAIAAVCKDTFYVSDADEPFEAVSLRYSGKDGLPDEVEFAKLIQHWDADNANVSIMDPTDWDVRGAYTNVVEAVREASRGNDVRVYRVTRDATRTEYWVVSATEDRIVGVKALAVES</sequence>
<dbReference type="PANTHER" id="PTHR42093:SF1">
    <property type="match status" value="1"/>
</dbReference>
<dbReference type="Pfam" id="PF23151">
    <property type="entry name" value="NuiA_2"/>
    <property type="match status" value="1"/>
</dbReference>
<keyword evidence="2" id="KW-1185">Reference proteome</keyword>
<name>A0A0A1T626_9HYPO</name>
<dbReference type="EMBL" id="CDHN01000001">
    <property type="protein sequence ID" value="CEJ81570.1"/>
    <property type="molecule type" value="Genomic_DNA"/>
</dbReference>
<dbReference type="InterPro" id="IPR056539">
    <property type="entry name" value="NuiA-like"/>
</dbReference>